<dbReference type="OrthoDB" id="7550at10239"/>
<proteinExistence type="predicted"/>
<dbReference type="Proteomes" id="UP000201526">
    <property type="component" value="Segment"/>
</dbReference>
<dbReference type="GeneID" id="32878628"/>
<accession>A0A1X9SJP8</accession>
<dbReference type="KEGG" id="vg:32878628"/>
<evidence type="ECO:0000313" key="1">
    <source>
        <dbReference type="EMBL" id="ARQ96459.1"/>
    </source>
</evidence>
<organism evidence="1 2">
    <name type="scientific">Sulfolobus islandicus rod-shaped virus 8</name>
    <dbReference type="NCBI Taxonomy" id="1983551"/>
    <lineage>
        <taxon>Viruses</taxon>
        <taxon>Adnaviria</taxon>
        <taxon>Zilligvirae</taxon>
        <taxon>Taleaviricota</taxon>
        <taxon>Tokiviricetes</taxon>
        <taxon>Ligamenvirales</taxon>
        <taxon>Rudiviridae</taxon>
        <taxon>Usarudivirus</taxon>
        <taxon>Usarudivirus caloris</taxon>
        <taxon>Usarudivirus SIRV8</taxon>
    </lineage>
</organism>
<sequence length="236" mass="27112">MRKIYANVKQIRTYTSIRQNDKLLWQNDKLALYYTYDSSQGKVEWIMQNKTNSSILVSLLRGAELNINGQIYTIPEYLFGNAFAEVYFANDLSNFITDLNNIPLYSLAIVNNNNGVRTIAFVFQIPPNSVIIAPEYGFTGLQNIDGQLLETTPINQNLFGIIYDFSEIIEYEYQTGINVNYPPDPYIVQSYQFLVDNLGQIMTQRLILEIPESDINAVKSLVSDFQKVIDKLKKIF</sequence>
<name>A0A1X9SJP8_9VIRU</name>
<dbReference type="RefSeq" id="YP_009362726.1">
    <property type="nucleotide sequence ID" value="NC_034623.1"/>
</dbReference>
<keyword evidence="2" id="KW-1185">Reference proteome</keyword>
<reference evidence="1 2" key="1">
    <citation type="journal article" date="2017" name="Viruses">
        <title>Differentiation and structure in Sulfolobus islandicus rod-shaped virus populations.</title>
        <authorList>
            <person name="Bautista M.A."/>
            <person name="Black J.A."/>
            <person name="Youngblut N.D."/>
            <person name="Whitaker R.J."/>
        </authorList>
    </citation>
    <scope>NUCLEOTIDE SEQUENCE [LARGE SCALE GENOMIC DNA]</scope>
</reference>
<protein>
    <submittedName>
        <fullName evidence="1">Uncharacterized protein</fullName>
    </submittedName>
</protein>
<dbReference type="EMBL" id="KY744229">
    <property type="protein sequence ID" value="ARQ96459.1"/>
    <property type="molecule type" value="Genomic_DNA"/>
</dbReference>
<evidence type="ECO:0000313" key="2">
    <source>
        <dbReference type="Proteomes" id="UP000201526"/>
    </source>
</evidence>